<sequence length="143" mass="17138">MTDDIGRQKQSDDFWAEVIHRSKNQLSDINIRKFQEWRIMVGDKEINRLLRLMELLLSPDNQNFEIKFLFDWLNFRINGRFLFSCFRSSGKTIIKQGMKGEIYCVPVLYVIIRYLIDDSRKLSPSYCKEKEIDISQIFQPNFT</sequence>
<proteinExistence type="predicted"/>
<name>A0A1S0Z5E7_SALET</name>
<gene>
    <name evidence="1" type="ORF">A7T00_31730</name>
</gene>
<organism evidence="1">
    <name type="scientific">Salmonella enterica subsp. enterica serovar Saintpaul</name>
    <dbReference type="NCBI Taxonomy" id="90105"/>
    <lineage>
        <taxon>Bacteria</taxon>
        <taxon>Pseudomonadati</taxon>
        <taxon>Pseudomonadota</taxon>
        <taxon>Gammaproteobacteria</taxon>
        <taxon>Enterobacterales</taxon>
        <taxon>Enterobacteriaceae</taxon>
        <taxon>Salmonella</taxon>
    </lineage>
</organism>
<comment type="caution">
    <text evidence="1">The sequence shown here is derived from an EMBL/GenBank/DDBJ whole genome shotgun (WGS) entry which is preliminary data.</text>
</comment>
<evidence type="ECO:0000313" key="1">
    <source>
        <dbReference type="EMBL" id="OHG57752.1"/>
    </source>
</evidence>
<dbReference type="EMBL" id="MLZC01000034">
    <property type="protein sequence ID" value="OHG57752.1"/>
    <property type="molecule type" value="Genomic_DNA"/>
</dbReference>
<accession>A0A1S0Z5E7</accession>
<reference evidence="1" key="1">
    <citation type="submission" date="2016-09" db="EMBL/GenBank/DDBJ databases">
        <title>Whole genome sequencing of Salmonella enterica.</title>
        <authorList>
            <person name="Bell R."/>
        </authorList>
    </citation>
    <scope>NUCLEOTIDE SEQUENCE [LARGE SCALE GENOMIC DNA]</scope>
    <source>
        <strain evidence="1">CFSAN044978</strain>
    </source>
</reference>
<protein>
    <submittedName>
        <fullName evidence="1">Uncharacterized protein</fullName>
    </submittedName>
</protein>
<dbReference type="AlphaFoldDB" id="A0A1S0Z5E7"/>
<dbReference type="RefSeq" id="WP_000128881.1">
    <property type="nucleotide sequence ID" value="NZ_QWDP01000019.1"/>
</dbReference>